<dbReference type="InterPro" id="IPR036291">
    <property type="entry name" value="NAD(P)-bd_dom_sf"/>
</dbReference>
<evidence type="ECO:0000313" key="3">
    <source>
        <dbReference type="Proteomes" id="UP000288859"/>
    </source>
</evidence>
<dbReference type="SMART" id="SM00829">
    <property type="entry name" value="PKS_ER"/>
    <property type="match status" value="1"/>
</dbReference>
<accession>A0A438MZA3</accession>
<feature type="domain" description="Enoyl reductase (ER)" evidence="1">
    <location>
        <begin position="14"/>
        <end position="347"/>
    </location>
</feature>
<dbReference type="Gene3D" id="3.40.50.720">
    <property type="entry name" value="NAD(P)-binding Rossmann-like Domain"/>
    <property type="match status" value="1"/>
</dbReference>
<dbReference type="InterPro" id="IPR020843">
    <property type="entry name" value="ER"/>
</dbReference>
<comment type="caution">
    <text evidence="2">The sequence shown here is derived from an EMBL/GenBank/DDBJ whole genome shotgun (WGS) entry which is preliminary data.</text>
</comment>
<dbReference type="PANTHER" id="PTHR45033:SF2">
    <property type="entry name" value="ZINC-TYPE ALCOHOL DEHYDROGENASE-LIKE PROTEIN C1773.06C"/>
    <property type="match status" value="1"/>
</dbReference>
<gene>
    <name evidence="2" type="ORF">B0A52_07378</name>
</gene>
<dbReference type="EMBL" id="NAJM01000038">
    <property type="protein sequence ID" value="RVX68378.1"/>
    <property type="molecule type" value="Genomic_DNA"/>
</dbReference>
<dbReference type="CDD" id="cd08276">
    <property type="entry name" value="MDR7"/>
    <property type="match status" value="1"/>
</dbReference>
<dbReference type="GO" id="GO:0016491">
    <property type="term" value="F:oxidoreductase activity"/>
    <property type="evidence" value="ECO:0007669"/>
    <property type="project" value="InterPro"/>
</dbReference>
<protein>
    <recommendedName>
        <fullName evidence="1">Enoyl reductase (ER) domain-containing protein</fullName>
    </recommendedName>
</protein>
<dbReference type="AlphaFoldDB" id="A0A438MZA3"/>
<dbReference type="InterPro" id="IPR011032">
    <property type="entry name" value="GroES-like_sf"/>
</dbReference>
<dbReference type="SUPFAM" id="SSF50129">
    <property type="entry name" value="GroES-like"/>
    <property type="match status" value="1"/>
</dbReference>
<dbReference type="InterPro" id="IPR013154">
    <property type="entry name" value="ADH-like_N"/>
</dbReference>
<organism evidence="2 3">
    <name type="scientific">Exophiala mesophila</name>
    <name type="common">Black yeast-like fungus</name>
    <dbReference type="NCBI Taxonomy" id="212818"/>
    <lineage>
        <taxon>Eukaryota</taxon>
        <taxon>Fungi</taxon>
        <taxon>Dikarya</taxon>
        <taxon>Ascomycota</taxon>
        <taxon>Pezizomycotina</taxon>
        <taxon>Eurotiomycetes</taxon>
        <taxon>Chaetothyriomycetidae</taxon>
        <taxon>Chaetothyriales</taxon>
        <taxon>Herpotrichiellaceae</taxon>
        <taxon>Exophiala</taxon>
    </lineage>
</organism>
<evidence type="ECO:0000313" key="2">
    <source>
        <dbReference type="EMBL" id="RVX68378.1"/>
    </source>
</evidence>
<dbReference type="PANTHER" id="PTHR45033">
    <property type="match status" value="1"/>
</dbReference>
<sequence length="358" mass="38475">MPIHSKQWVLNGSGSLDSLECQTVSIPALGQYDVLVKLKAVSLNYRDLAMALGKYPRPQPPGMVPGSDGAGVVVGVGSAVTEFKLGDRVATCFFQDGDTGRPNRKQPRISLAGEADGVLREYGIFPEHGLVNIPQHLDWREASTLTCAGVTAWSCLHGDRSVAPGDYVLIQGTGGVSLFGLQFAIAAGAHVIATTSSADKVELLKSLGAQHVVNYREEPHWGQKVRELTPGKAGCDIILDVGGPSNWTQSLQAVRTAGDIHLIGFLGGSPKDQDPKEPTPSFWELRQRLCNLKSAAVGSRPQFEAMNKAIDTFKIRPVVDDARFDLDHAKDAYQYLIDAKHIGKVVIDISDAGSDVKI</sequence>
<dbReference type="VEuPathDB" id="FungiDB:PV10_06739"/>
<dbReference type="Gene3D" id="3.90.180.10">
    <property type="entry name" value="Medium-chain alcohol dehydrogenases, catalytic domain"/>
    <property type="match status" value="1"/>
</dbReference>
<proteinExistence type="predicted"/>
<evidence type="ECO:0000259" key="1">
    <source>
        <dbReference type="SMART" id="SM00829"/>
    </source>
</evidence>
<dbReference type="SUPFAM" id="SSF51735">
    <property type="entry name" value="NAD(P)-binding Rossmann-fold domains"/>
    <property type="match status" value="1"/>
</dbReference>
<reference evidence="2 3" key="1">
    <citation type="submission" date="2017-03" db="EMBL/GenBank/DDBJ databases">
        <title>Genomes of endolithic fungi from Antarctica.</title>
        <authorList>
            <person name="Coleine C."/>
            <person name="Masonjones S."/>
            <person name="Stajich J.E."/>
        </authorList>
    </citation>
    <scope>NUCLEOTIDE SEQUENCE [LARGE SCALE GENOMIC DNA]</scope>
    <source>
        <strain evidence="2 3">CCFEE 6314</strain>
    </source>
</reference>
<dbReference type="Pfam" id="PF08240">
    <property type="entry name" value="ADH_N"/>
    <property type="match status" value="1"/>
</dbReference>
<name>A0A438MZA3_EXOME</name>
<dbReference type="InterPro" id="IPR052711">
    <property type="entry name" value="Zinc_ADH-like"/>
</dbReference>
<dbReference type="Proteomes" id="UP000288859">
    <property type="component" value="Unassembled WGS sequence"/>
</dbReference>
<dbReference type="InterPro" id="IPR013149">
    <property type="entry name" value="ADH-like_C"/>
</dbReference>
<dbReference type="OrthoDB" id="9930022at2759"/>
<dbReference type="Pfam" id="PF00107">
    <property type="entry name" value="ADH_zinc_N"/>
    <property type="match status" value="1"/>
</dbReference>